<proteinExistence type="predicted"/>
<protein>
    <submittedName>
        <fullName evidence="2">Uncharacterized protein</fullName>
    </submittedName>
</protein>
<dbReference type="KEGG" id="vpn:A21D_00125"/>
<dbReference type="EMBL" id="CP018622">
    <property type="protein sequence ID" value="AUJ23240.1"/>
    <property type="molecule type" value="Genomic_DNA"/>
</dbReference>
<feature type="signal peptide" evidence="1">
    <location>
        <begin position="1"/>
        <end position="23"/>
    </location>
</feature>
<feature type="chain" id="PRO_5014694535" evidence="1">
    <location>
        <begin position="24"/>
        <end position="185"/>
    </location>
</feature>
<reference evidence="3" key="1">
    <citation type="submission" date="2016-11" db="EMBL/GenBank/DDBJ databases">
        <title>Complete genome sequence of Virgibacillus pantothenticus 21D, a halophilic bacterium isolated from the deep hypersaline anoxic basin Discovery in the Mediterranean Sea.</title>
        <authorList>
            <person name="Zeaiter Z."/>
            <person name="Booth J.M."/>
            <person name="Prosdocimi E.M."/>
            <person name="Mapelli F."/>
            <person name="Fusi M."/>
            <person name="Daffonchio D."/>
            <person name="Borin S."/>
            <person name="Crotti E."/>
        </authorList>
    </citation>
    <scope>NUCLEOTIDE SEQUENCE [LARGE SCALE GENOMIC DNA]</scope>
    <source>
        <strain evidence="3">21D</strain>
    </source>
</reference>
<dbReference type="RefSeq" id="WP_101932378.1">
    <property type="nucleotide sequence ID" value="NZ_CP018622.1"/>
</dbReference>
<evidence type="ECO:0000313" key="2">
    <source>
        <dbReference type="EMBL" id="AUJ23240.1"/>
    </source>
</evidence>
<dbReference type="Proteomes" id="UP000234237">
    <property type="component" value="Chromosome"/>
</dbReference>
<accession>A0A2K9J2M0</accession>
<gene>
    <name evidence="2" type="ORF">A21D_00125</name>
</gene>
<keyword evidence="1" id="KW-0732">Signal</keyword>
<evidence type="ECO:0000313" key="3">
    <source>
        <dbReference type="Proteomes" id="UP000234237"/>
    </source>
</evidence>
<dbReference type="AlphaFoldDB" id="A0A2K9J2M0"/>
<name>A0A2K9J2M0_9BACI</name>
<organism evidence="2 3">
    <name type="scientific">Virgibacillus dokdonensis</name>
    <dbReference type="NCBI Taxonomy" id="302167"/>
    <lineage>
        <taxon>Bacteria</taxon>
        <taxon>Bacillati</taxon>
        <taxon>Bacillota</taxon>
        <taxon>Bacilli</taxon>
        <taxon>Bacillales</taxon>
        <taxon>Bacillaceae</taxon>
        <taxon>Virgibacillus</taxon>
    </lineage>
</organism>
<sequence length="185" mass="20363">MRKLFVVLLGFFLVFSASSMTFAESVQQNTSNNITPAHLEIIQDTLNTPNPDGTPAQITNNESQDSISTQATYGMITPVFIRASDNSTQVYVYLTYTGNKAANAVKFSKMDIMHSSVLNRTVYKSFPAKTYNFGIASTYHTTYIGTATVPTNQTKVRVSDSGLMVYVTSSGWLSTTNIIGQWPIQ</sequence>
<evidence type="ECO:0000256" key="1">
    <source>
        <dbReference type="SAM" id="SignalP"/>
    </source>
</evidence>